<keyword evidence="1" id="KW-0732">Signal</keyword>
<dbReference type="Proteomes" id="UP000034805">
    <property type="component" value="Unassembled WGS sequence"/>
</dbReference>
<dbReference type="EMBL" id="JARO02011350">
    <property type="protein sequence ID" value="KPP59955.1"/>
    <property type="molecule type" value="Genomic_DNA"/>
</dbReference>
<dbReference type="SMART" id="SM00408">
    <property type="entry name" value="IGc2"/>
    <property type="match status" value="2"/>
</dbReference>
<dbReference type="PANTHER" id="PTHR44337:SF16">
    <property type="entry name" value="CARCINOEMBRYONIC ANTIGEN-RELATED CELL ADHESION MOLECULE 20-LIKE-RELATED"/>
    <property type="match status" value="1"/>
</dbReference>
<keyword evidence="5" id="KW-1133">Transmembrane helix</keyword>
<feature type="non-terminal residue" evidence="7">
    <location>
        <position position="340"/>
    </location>
</feature>
<dbReference type="SMART" id="SM00409">
    <property type="entry name" value="IG"/>
    <property type="match status" value="3"/>
</dbReference>
<dbReference type="InterPro" id="IPR003598">
    <property type="entry name" value="Ig_sub2"/>
</dbReference>
<dbReference type="Pfam" id="PF13895">
    <property type="entry name" value="Ig_2"/>
    <property type="match status" value="1"/>
</dbReference>
<keyword evidence="5" id="KW-0812">Transmembrane</keyword>
<keyword evidence="2" id="KW-1015">Disulfide bond</keyword>
<accession>A0A0P7UFW6</accession>
<reference evidence="7 8" key="1">
    <citation type="submission" date="2015-08" db="EMBL/GenBank/DDBJ databases">
        <title>The genome of the Asian arowana (Scleropages formosus).</title>
        <authorList>
            <person name="Tan M.H."/>
            <person name="Gan H.M."/>
            <person name="Croft L.J."/>
            <person name="Austin C.M."/>
        </authorList>
    </citation>
    <scope>NUCLEOTIDE SEQUENCE [LARGE SCALE GENOMIC DNA]</scope>
    <source>
        <strain evidence="7">Aro1</strain>
    </source>
</reference>
<name>A0A0P7UFW6_SCLFO</name>
<evidence type="ECO:0000256" key="5">
    <source>
        <dbReference type="SAM" id="Phobius"/>
    </source>
</evidence>
<evidence type="ECO:0000259" key="6">
    <source>
        <dbReference type="PROSITE" id="PS50835"/>
    </source>
</evidence>
<dbReference type="InterPro" id="IPR013783">
    <property type="entry name" value="Ig-like_fold"/>
</dbReference>
<keyword evidence="4" id="KW-0393">Immunoglobulin domain</keyword>
<evidence type="ECO:0000313" key="7">
    <source>
        <dbReference type="EMBL" id="KPP59955.1"/>
    </source>
</evidence>
<dbReference type="Pfam" id="PF07679">
    <property type="entry name" value="I-set"/>
    <property type="match status" value="1"/>
</dbReference>
<evidence type="ECO:0000256" key="2">
    <source>
        <dbReference type="ARBA" id="ARBA00023157"/>
    </source>
</evidence>
<feature type="non-terminal residue" evidence="7">
    <location>
        <position position="1"/>
    </location>
</feature>
<dbReference type="PANTHER" id="PTHR44337">
    <property type="entry name" value="CARCINOEMBRYONIC ANTIGEN-RELATED CELL ADHESION MOLECULE 8"/>
    <property type="match status" value="1"/>
</dbReference>
<gene>
    <name evidence="7" type="ORF">Z043_122081</name>
</gene>
<dbReference type="InterPro" id="IPR007110">
    <property type="entry name" value="Ig-like_dom"/>
</dbReference>
<dbReference type="Gene3D" id="2.60.40.10">
    <property type="entry name" value="Immunoglobulins"/>
    <property type="match status" value="3"/>
</dbReference>
<dbReference type="PROSITE" id="PS50835">
    <property type="entry name" value="IG_LIKE"/>
    <property type="match status" value="2"/>
</dbReference>
<dbReference type="AlphaFoldDB" id="A0A0P7UFW6"/>
<proteinExistence type="predicted"/>
<dbReference type="InterPro" id="IPR036179">
    <property type="entry name" value="Ig-like_dom_sf"/>
</dbReference>
<dbReference type="SUPFAM" id="SSF48726">
    <property type="entry name" value="Immunoglobulin"/>
    <property type="match status" value="3"/>
</dbReference>
<evidence type="ECO:0000313" key="8">
    <source>
        <dbReference type="Proteomes" id="UP000034805"/>
    </source>
</evidence>
<feature type="domain" description="Ig-like" evidence="6">
    <location>
        <begin position="217"/>
        <end position="291"/>
    </location>
</feature>
<evidence type="ECO:0000256" key="3">
    <source>
        <dbReference type="ARBA" id="ARBA00023180"/>
    </source>
</evidence>
<keyword evidence="5" id="KW-0472">Membrane</keyword>
<dbReference type="InterPro" id="IPR013098">
    <property type="entry name" value="Ig_I-set"/>
</dbReference>
<evidence type="ECO:0000256" key="4">
    <source>
        <dbReference type="ARBA" id="ARBA00023319"/>
    </source>
</evidence>
<comment type="caution">
    <text evidence="7">The sequence shown here is derived from an EMBL/GenBank/DDBJ whole genome shotgun (WGS) entry which is preliminary data.</text>
</comment>
<dbReference type="InterPro" id="IPR003599">
    <property type="entry name" value="Ig_sub"/>
</dbReference>
<sequence length="340" mass="36038">YEALPPGPVIGAVGGSVTFPTSVDPTVAPVFQTISWTFYNTFTKLKSTIVTSAVNPSLSVIVMSNNKTTIGDGYAGRVSLNIATGCLQLRNLTLKDNGQYGVLMVSNGNVICDGNTTLNVYERISGVSINETRGELIADNSNATLNCSETSGTGIVREWLKGGQQLFPSNRITFSEDNTSVFFHPVQSDDNGLYQCRLTNPVSTGTATYRLIVNYGPEHVAILGDKTAQVGSAMLLYCSALSVPVAAFTWTVNDTETEVNTAGYLIENSSYSHSGNYTCTAWNAVTNLKVSTVHVLLITEEVTAPTCAGLTPGQIAGIAIGTVVVVLVLALAVYFGLRHG</sequence>
<feature type="transmembrane region" description="Helical" evidence="5">
    <location>
        <begin position="315"/>
        <end position="337"/>
    </location>
</feature>
<protein>
    <submittedName>
        <fullName evidence="7">Carcinoembryonic antigen-related cell adhesion molecule 2-like</fullName>
    </submittedName>
</protein>
<dbReference type="InterPro" id="IPR052598">
    <property type="entry name" value="IgSF_CEA-related"/>
</dbReference>
<keyword evidence="3" id="KW-0325">Glycoprotein</keyword>
<organism evidence="7 8">
    <name type="scientific">Scleropages formosus</name>
    <name type="common">Asian bonytongue</name>
    <name type="synonym">Osteoglossum formosum</name>
    <dbReference type="NCBI Taxonomy" id="113540"/>
    <lineage>
        <taxon>Eukaryota</taxon>
        <taxon>Metazoa</taxon>
        <taxon>Chordata</taxon>
        <taxon>Craniata</taxon>
        <taxon>Vertebrata</taxon>
        <taxon>Euteleostomi</taxon>
        <taxon>Actinopterygii</taxon>
        <taxon>Neopterygii</taxon>
        <taxon>Teleostei</taxon>
        <taxon>Osteoglossocephala</taxon>
        <taxon>Osteoglossomorpha</taxon>
        <taxon>Osteoglossiformes</taxon>
        <taxon>Osteoglossidae</taxon>
        <taxon>Scleropages</taxon>
    </lineage>
</organism>
<feature type="domain" description="Ig-like" evidence="6">
    <location>
        <begin position="122"/>
        <end position="213"/>
    </location>
</feature>
<evidence type="ECO:0000256" key="1">
    <source>
        <dbReference type="ARBA" id="ARBA00022729"/>
    </source>
</evidence>